<feature type="region of interest" description="Disordered" evidence="1">
    <location>
        <begin position="405"/>
        <end position="444"/>
    </location>
</feature>
<name>A0A7R9FT19_9CRUS</name>
<accession>A0A7R9FT19</accession>
<feature type="compositionally biased region" description="Basic and acidic residues" evidence="1">
    <location>
        <begin position="559"/>
        <end position="579"/>
    </location>
</feature>
<reference evidence="3" key="1">
    <citation type="submission" date="2020-11" db="EMBL/GenBank/DDBJ databases">
        <authorList>
            <person name="Tran Van P."/>
        </authorList>
    </citation>
    <scope>NUCLEOTIDE SEQUENCE</scope>
</reference>
<sequence length="699" mass="79514">MAEERRETDGRNPVHPLQLLMEERLLDSIIPFAANQALLEGTAKGGRNPPEQGKATPPTEEEALPVPARPLDPREGKEVSLQVVDDGKTTTKHYRIPSHLLLRHMEYFTSLSTGQNLEEVDITVHCDVSIFDWLMEWVRRDPDDPNAGPKFDASRVIPILISADFLGMTGLVDEGLKYLKENLHRVIPHTPRFSILGEKLLARLGNLFHHGEVEDLHDPKDRIRSRLFGKLILQLFQLEPSQQHGHYASAANLFRWASVHSWRLVYWFLWGAVHFLECTRCGCAFPAQQMGWCSYHPEMPEYPPVDHGSHAPAGRFPCCEQEVFRFDPMPGFLASFTRGRFLVSDALSYEGSIDSGSSWKSGAWGNSPNPLIRPCLHAVHVQAMQPDELKGTLRTTKRRKIFPHVAFEPEHPAHNRRKKRSALEKDSIPNPPQSTQHRGCHRTDHSVRLVYGDKSKQEQMLRTYDEVMSYRVCVCISPPATPPVAPPCPRARVTPPWLQRVVSPRAVQERTLAPIRDLLGSPPTEEPEPRVVHEASRQSSTDTGSTDSSSGSSTDSEGESPRRDREREKEREGDEDHSPPECLTSVTVKKRPSIPDTQYDRLLGRLWMKRWSTLHSTRHNQDNQRDFETHLMELLVRHQRGRGARGDGEEGEPGGAFVRIEREWNAMHRQVQHRANVRSLLKTRVRTAMGVLIESKKNH</sequence>
<dbReference type="Proteomes" id="UP000677054">
    <property type="component" value="Unassembled WGS sequence"/>
</dbReference>
<gene>
    <name evidence="3" type="ORF">DSTB1V02_LOCUS13267</name>
</gene>
<dbReference type="InterPro" id="IPR045902">
    <property type="entry name" value="SANBR-like"/>
</dbReference>
<feature type="region of interest" description="Disordered" evidence="1">
    <location>
        <begin position="40"/>
        <end position="73"/>
    </location>
</feature>
<proteinExistence type="predicted"/>
<dbReference type="Pfam" id="PF11822">
    <property type="entry name" value="BTB_SANBR"/>
    <property type="match status" value="1"/>
</dbReference>
<protein>
    <recommendedName>
        <fullName evidence="2">SANT and BTB domain-containing protein</fullName>
    </recommendedName>
</protein>
<dbReference type="AlphaFoldDB" id="A0A7R9FT19"/>
<feature type="compositionally biased region" description="Basic and acidic residues" evidence="1">
    <location>
        <begin position="527"/>
        <end position="536"/>
    </location>
</feature>
<organism evidence="3">
    <name type="scientific">Darwinula stevensoni</name>
    <dbReference type="NCBI Taxonomy" id="69355"/>
    <lineage>
        <taxon>Eukaryota</taxon>
        <taxon>Metazoa</taxon>
        <taxon>Ecdysozoa</taxon>
        <taxon>Arthropoda</taxon>
        <taxon>Crustacea</taxon>
        <taxon>Oligostraca</taxon>
        <taxon>Ostracoda</taxon>
        <taxon>Podocopa</taxon>
        <taxon>Podocopida</taxon>
        <taxon>Darwinulocopina</taxon>
        <taxon>Darwinuloidea</taxon>
        <taxon>Darwinulidae</taxon>
        <taxon>Darwinula</taxon>
    </lineage>
</organism>
<evidence type="ECO:0000256" key="1">
    <source>
        <dbReference type="SAM" id="MobiDB-lite"/>
    </source>
</evidence>
<dbReference type="PANTHER" id="PTHR20946">
    <property type="entry name" value="SANT AND BTB DOMAIN REGULATOR OF CLASS SWITCH RECOMBINATION"/>
    <property type="match status" value="1"/>
</dbReference>
<dbReference type="OrthoDB" id="550012at2759"/>
<dbReference type="EMBL" id="CAJPEV010005991">
    <property type="protein sequence ID" value="CAG0903734.1"/>
    <property type="molecule type" value="Genomic_DNA"/>
</dbReference>
<feature type="domain" description="SANT and BTB" evidence="2">
    <location>
        <begin position="80"/>
        <end position="175"/>
    </location>
</feature>
<evidence type="ECO:0000313" key="3">
    <source>
        <dbReference type="EMBL" id="CAD7253518.1"/>
    </source>
</evidence>
<dbReference type="PANTHER" id="PTHR20946:SF0">
    <property type="entry name" value="SANT AND BTB DOMAIN REGULATOR OF CLASS SWITCH RECOMBINATION"/>
    <property type="match status" value="1"/>
</dbReference>
<evidence type="ECO:0000259" key="2">
    <source>
        <dbReference type="Pfam" id="PF11822"/>
    </source>
</evidence>
<dbReference type="EMBL" id="LR905508">
    <property type="protein sequence ID" value="CAD7253518.1"/>
    <property type="molecule type" value="Genomic_DNA"/>
</dbReference>
<dbReference type="InterPro" id="IPR021777">
    <property type="entry name" value="SANBR_BTB"/>
</dbReference>
<feature type="compositionally biased region" description="Low complexity" evidence="1">
    <location>
        <begin position="539"/>
        <end position="555"/>
    </location>
</feature>
<keyword evidence="4" id="KW-1185">Reference proteome</keyword>
<evidence type="ECO:0000313" key="4">
    <source>
        <dbReference type="Proteomes" id="UP000677054"/>
    </source>
</evidence>
<feature type="region of interest" description="Disordered" evidence="1">
    <location>
        <begin position="513"/>
        <end position="590"/>
    </location>
</feature>